<keyword evidence="2" id="KW-1185">Reference proteome</keyword>
<protein>
    <submittedName>
        <fullName evidence="1">14158_t:CDS:1</fullName>
    </submittedName>
</protein>
<feature type="non-terminal residue" evidence="1">
    <location>
        <position position="54"/>
    </location>
</feature>
<gene>
    <name evidence="1" type="ORF">CPELLU_LOCUS19147</name>
</gene>
<reference evidence="1" key="1">
    <citation type="submission" date="2021-06" db="EMBL/GenBank/DDBJ databases">
        <authorList>
            <person name="Kallberg Y."/>
            <person name="Tangrot J."/>
            <person name="Rosling A."/>
        </authorList>
    </citation>
    <scope>NUCLEOTIDE SEQUENCE</scope>
    <source>
        <strain evidence="1">FL966</strain>
    </source>
</reference>
<organism evidence="1 2">
    <name type="scientific">Cetraspora pellucida</name>
    <dbReference type="NCBI Taxonomy" id="1433469"/>
    <lineage>
        <taxon>Eukaryota</taxon>
        <taxon>Fungi</taxon>
        <taxon>Fungi incertae sedis</taxon>
        <taxon>Mucoromycota</taxon>
        <taxon>Glomeromycotina</taxon>
        <taxon>Glomeromycetes</taxon>
        <taxon>Diversisporales</taxon>
        <taxon>Gigasporaceae</taxon>
        <taxon>Cetraspora</taxon>
    </lineage>
</organism>
<evidence type="ECO:0000313" key="2">
    <source>
        <dbReference type="Proteomes" id="UP000789759"/>
    </source>
</evidence>
<proteinExistence type="predicted"/>
<dbReference type="Proteomes" id="UP000789759">
    <property type="component" value="Unassembled WGS sequence"/>
</dbReference>
<sequence length="54" mass="5937">QNFSFIKSIDSKEGVDNVLYNSPSERVTILSLSIDSKEGVDNVLYNSPSESVTL</sequence>
<dbReference type="EMBL" id="CAJVQA010043181">
    <property type="protein sequence ID" value="CAG8815545.1"/>
    <property type="molecule type" value="Genomic_DNA"/>
</dbReference>
<name>A0A9N9KAL7_9GLOM</name>
<comment type="caution">
    <text evidence="1">The sequence shown here is derived from an EMBL/GenBank/DDBJ whole genome shotgun (WGS) entry which is preliminary data.</text>
</comment>
<evidence type="ECO:0000313" key="1">
    <source>
        <dbReference type="EMBL" id="CAG8815545.1"/>
    </source>
</evidence>
<dbReference type="AlphaFoldDB" id="A0A9N9KAL7"/>
<accession>A0A9N9KAL7</accession>